<feature type="compositionally biased region" description="Polar residues" evidence="1">
    <location>
        <begin position="244"/>
        <end position="253"/>
    </location>
</feature>
<dbReference type="PANTHER" id="PTHR31569">
    <property type="entry name" value="SWIM-TYPE DOMAIN-CONTAINING PROTEIN"/>
    <property type="match status" value="1"/>
</dbReference>
<feature type="compositionally biased region" description="Low complexity" evidence="1">
    <location>
        <begin position="211"/>
        <end position="225"/>
    </location>
</feature>
<dbReference type="AlphaFoldDB" id="A0AAV0LQZ7"/>
<keyword evidence="3" id="KW-1185">Reference proteome</keyword>
<feature type="compositionally biased region" description="Basic and acidic residues" evidence="1">
    <location>
        <begin position="199"/>
        <end position="210"/>
    </location>
</feature>
<organism evidence="2 3">
    <name type="scientific">Linum tenue</name>
    <dbReference type="NCBI Taxonomy" id="586396"/>
    <lineage>
        <taxon>Eukaryota</taxon>
        <taxon>Viridiplantae</taxon>
        <taxon>Streptophyta</taxon>
        <taxon>Embryophyta</taxon>
        <taxon>Tracheophyta</taxon>
        <taxon>Spermatophyta</taxon>
        <taxon>Magnoliopsida</taxon>
        <taxon>eudicotyledons</taxon>
        <taxon>Gunneridae</taxon>
        <taxon>Pentapetalae</taxon>
        <taxon>rosids</taxon>
        <taxon>fabids</taxon>
        <taxon>Malpighiales</taxon>
        <taxon>Linaceae</taxon>
        <taxon>Linum</taxon>
    </lineage>
</organism>
<evidence type="ECO:0000313" key="2">
    <source>
        <dbReference type="EMBL" id="CAI0436612.1"/>
    </source>
</evidence>
<dbReference type="Gene3D" id="3.90.70.80">
    <property type="match status" value="1"/>
</dbReference>
<comment type="caution">
    <text evidence="2">The sequence shown here is derived from an EMBL/GenBank/DDBJ whole genome shotgun (WGS) entry which is preliminary data.</text>
</comment>
<dbReference type="Proteomes" id="UP001154282">
    <property type="component" value="Unassembled WGS sequence"/>
</dbReference>
<name>A0AAV0LQZ7_9ROSI</name>
<feature type="region of interest" description="Disordered" evidence="1">
    <location>
        <begin position="199"/>
        <end position="264"/>
    </location>
</feature>
<gene>
    <name evidence="2" type="ORF">LITE_LOCUS25161</name>
</gene>
<reference evidence="2" key="1">
    <citation type="submission" date="2022-08" db="EMBL/GenBank/DDBJ databases">
        <authorList>
            <person name="Gutierrez-Valencia J."/>
        </authorList>
    </citation>
    <scope>NUCLEOTIDE SEQUENCE</scope>
</reference>
<evidence type="ECO:0008006" key="4">
    <source>
        <dbReference type="Google" id="ProtNLM"/>
    </source>
</evidence>
<dbReference type="PANTHER" id="PTHR31569:SF4">
    <property type="entry name" value="SWIM-TYPE DOMAIN-CONTAINING PROTEIN"/>
    <property type="match status" value="1"/>
</dbReference>
<accession>A0AAV0LQZ7</accession>
<sequence length="512" mass="58750">MTAEWLPVRHMWAKCYTNQLRHLGNTSSNRVEAAHSSFKKWLQSSTGAVDTVYKKNDDYIEAQHLQIRKLLEDSRQKKLLRADGKPFRELNTKVTLEALRLMLFEVAVEGEPCTCTFLPTYGLPCRCSIQLARRENRDFALYDVLPFWTVINYREPPTRPEWDDHSDYHRGVFQGLVQEVLDRGDETIRGAIGLLRSHLHPENDGIDEPHGGQPRPGRPRTSTTRNLSHFEHVERRRGRRSSRLPTATPDNDGNTGGAPNVNAQTNFEDETEPIHNDTDGAPNGNAQTNFENGTEPVIHNDTDGAPWRVARIPNTSWKNYPWLHCLESYVQRLVRGWFNPIPDGHCGFRAISQAATGDQRNWPQMRRAVLEELESRPELYRAYYDGIANGIEDGIRRCRWASTSGCGPFNWMDNAELFVFATLHSWAIVVYSQGGRYTVLPVTAPPGVTRPRGILSLHFTGDHWVRLDFRHGQVPMPPINYLWPIYHDPSVNGWDQFFLHERALYDRLNPRG</sequence>
<dbReference type="EMBL" id="CAMGYJ010000006">
    <property type="protein sequence ID" value="CAI0436612.1"/>
    <property type="molecule type" value="Genomic_DNA"/>
</dbReference>
<evidence type="ECO:0000256" key="1">
    <source>
        <dbReference type="SAM" id="MobiDB-lite"/>
    </source>
</evidence>
<protein>
    <recommendedName>
        <fullName evidence="4">OTU domain-containing protein</fullName>
    </recommendedName>
</protein>
<dbReference type="CDD" id="cd22744">
    <property type="entry name" value="OTU"/>
    <property type="match status" value="1"/>
</dbReference>
<proteinExistence type="predicted"/>
<evidence type="ECO:0000313" key="3">
    <source>
        <dbReference type="Proteomes" id="UP001154282"/>
    </source>
</evidence>
<dbReference type="InterPro" id="IPR052579">
    <property type="entry name" value="Zinc_finger_SWIM"/>
</dbReference>